<keyword evidence="2" id="KW-1185">Reference proteome</keyword>
<gene>
    <name evidence="1" type="ORF">BDY19DRAFT_941111</name>
</gene>
<evidence type="ECO:0000313" key="2">
    <source>
        <dbReference type="Proteomes" id="UP001055072"/>
    </source>
</evidence>
<reference evidence="1" key="1">
    <citation type="journal article" date="2021" name="Environ. Microbiol.">
        <title>Gene family expansions and transcriptome signatures uncover fungal adaptations to wood decay.</title>
        <authorList>
            <person name="Hage H."/>
            <person name="Miyauchi S."/>
            <person name="Viragh M."/>
            <person name="Drula E."/>
            <person name="Min B."/>
            <person name="Chaduli D."/>
            <person name="Navarro D."/>
            <person name="Favel A."/>
            <person name="Norest M."/>
            <person name="Lesage-Meessen L."/>
            <person name="Balint B."/>
            <person name="Merenyi Z."/>
            <person name="de Eugenio L."/>
            <person name="Morin E."/>
            <person name="Martinez A.T."/>
            <person name="Baldrian P."/>
            <person name="Stursova M."/>
            <person name="Martinez M.J."/>
            <person name="Novotny C."/>
            <person name="Magnuson J.K."/>
            <person name="Spatafora J.W."/>
            <person name="Maurice S."/>
            <person name="Pangilinan J."/>
            <person name="Andreopoulos W."/>
            <person name="LaButti K."/>
            <person name="Hundley H."/>
            <person name="Na H."/>
            <person name="Kuo A."/>
            <person name="Barry K."/>
            <person name="Lipzen A."/>
            <person name="Henrissat B."/>
            <person name="Riley R."/>
            <person name="Ahrendt S."/>
            <person name="Nagy L.G."/>
            <person name="Grigoriev I.V."/>
            <person name="Martin F."/>
            <person name="Rosso M.N."/>
        </authorList>
    </citation>
    <scope>NUCLEOTIDE SEQUENCE</scope>
    <source>
        <strain evidence="1">CBS 384.51</strain>
    </source>
</reference>
<dbReference type="Proteomes" id="UP001055072">
    <property type="component" value="Unassembled WGS sequence"/>
</dbReference>
<dbReference type="EMBL" id="MU274909">
    <property type="protein sequence ID" value="KAI0089850.1"/>
    <property type="molecule type" value="Genomic_DNA"/>
</dbReference>
<comment type="caution">
    <text evidence="1">The sequence shown here is derived from an EMBL/GenBank/DDBJ whole genome shotgun (WGS) entry which is preliminary data.</text>
</comment>
<organism evidence="1 2">
    <name type="scientific">Irpex rosettiformis</name>
    <dbReference type="NCBI Taxonomy" id="378272"/>
    <lineage>
        <taxon>Eukaryota</taxon>
        <taxon>Fungi</taxon>
        <taxon>Dikarya</taxon>
        <taxon>Basidiomycota</taxon>
        <taxon>Agaricomycotina</taxon>
        <taxon>Agaricomycetes</taxon>
        <taxon>Polyporales</taxon>
        <taxon>Irpicaceae</taxon>
        <taxon>Irpex</taxon>
    </lineage>
</organism>
<sequence>MTGHFCGEIDVKTFVDFLPAVPNSKTPKANFKKVPKGSGKETSMYNPFIQAVQNSGCCPSFVFKDTSARNDEVTKAKPDLGLFSTNLSNNVVESSPMSVMDIPVEFKPQESQDAFVVTINDREKVKKEKETEERELLEKMTNNSIRHRGQQIDYASQIMSLQHRSHVFSISIIGHHARLIRWDRAGAAVSERFNYYDGSNSWLSEFLFRYSHATPEQRGFDSNVQKASRSDVRLLRSAVDEYLNRFPYQRHLAKQLQNTVDRTYPAYKVRVTTKATDGSDDRESEYIICRPFTEAISLCGRATRGYLAWGVAEQMLVFLKDTWRTDVEGSISEADAYAILNECRIPFLPVVCAGGDVLQSDGSVQSTMTQKYVDDGLSSTMLCTTWLRRHIRHRVVQHLALPLRMVRNAKELLIAIRNVLMVIKAAHKDAGILHRDISMGNIMLDETFSGILNDWDHAINVREAREGHPYRTGTWQFMSIALLKDPMKLHSIFDDVESCFWVLYKMACHYFPFENPSRSAPDMEIFDEHRTQIIDCRVHFFGGHGKRDTLSEGSVRRVFFKSRPLTSVLHSFSSVLSYYHDYLDYQKKKNQSATRIEEKFPPQLPAGGKEAELMLENVDEIIEYFDDAIDGNDWSDDGSDDAFPDKFPKENEMDSHRKIVNAFETSFSAPLVEWALEEGPSEGNSGSSMPPPSTLPLPLRRSSRLSSTDAVAISGETSLPGSSVVSSGSHSTSQSSSKRQFDKSVNVTEEISAKRPKTEEKGKQSSRTSSGQHGTRSGTRKKKD</sequence>
<accession>A0ACB8U6F8</accession>
<proteinExistence type="predicted"/>
<protein>
    <submittedName>
        <fullName evidence="1">Uncharacterized protein</fullName>
    </submittedName>
</protein>
<evidence type="ECO:0000313" key="1">
    <source>
        <dbReference type="EMBL" id="KAI0089850.1"/>
    </source>
</evidence>
<name>A0ACB8U6F8_9APHY</name>